<keyword evidence="1" id="KW-0812">Transmembrane</keyword>
<keyword evidence="1" id="KW-0472">Membrane</keyword>
<evidence type="ECO:0000313" key="2">
    <source>
        <dbReference type="EMBL" id="MDL5154874.1"/>
    </source>
</evidence>
<feature type="transmembrane region" description="Helical" evidence="1">
    <location>
        <begin position="115"/>
        <end position="133"/>
    </location>
</feature>
<comment type="caution">
    <text evidence="2">The sequence shown here is derived from an EMBL/GenBank/DDBJ whole genome shotgun (WGS) entry which is preliminary data.</text>
</comment>
<dbReference type="EMBL" id="JASVWF010000001">
    <property type="protein sequence ID" value="MDL5154874.1"/>
    <property type="molecule type" value="Genomic_DNA"/>
</dbReference>
<evidence type="ECO:0000313" key="3">
    <source>
        <dbReference type="Proteomes" id="UP001231924"/>
    </source>
</evidence>
<feature type="transmembrane region" description="Helical" evidence="1">
    <location>
        <begin position="84"/>
        <end position="109"/>
    </location>
</feature>
<reference evidence="2 3" key="1">
    <citation type="submission" date="2023-06" db="EMBL/GenBank/DDBJ databases">
        <title>Actinomycetospora Odt1-22.</title>
        <authorList>
            <person name="Supong K."/>
        </authorList>
    </citation>
    <scope>NUCLEOTIDE SEQUENCE [LARGE SCALE GENOMIC DNA]</scope>
    <source>
        <strain evidence="2 3">Odt1-22</strain>
    </source>
</reference>
<keyword evidence="3" id="KW-1185">Reference proteome</keyword>
<evidence type="ECO:0008006" key="4">
    <source>
        <dbReference type="Google" id="ProtNLM"/>
    </source>
</evidence>
<feature type="transmembrane region" description="Helical" evidence="1">
    <location>
        <begin position="43"/>
        <end position="63"/>
    </location>
</feature>
<sequence>MSDEHAPPPVEVLGERLKERIYALLSVVAVTAGLALGDTHSAVAAAASVAATAAGLWLATVAADQQSHRVLYGRLARGHDLGHMLYVTSPLLTAAIGPLIMVGLAALGVLPLVTALWVSVGVDAAALFAWGLLAGRRMGAGLFPALVSGAVNLVIGGLVVAVKLLAH</sequence>
<dbReference type="RefSeq" id="WP_286050936.1">
    <property type="nucleotide sequence ID" value="NZ_JASVWF010000001.1"/>
</dbReference>
<proteinExistence type="predicted"/>
<feature type="transmembrane region" description="Helical" evidence="1">
    <location>
        <begin position="145"/>
        <end position="166"/>
    </location>
</feature>
<evidence type="ECO:0000256" key="1">
    <source>
        <dbReference type="SAM" id="Phobius"/>
    </source>
</evidence>
<gene>
    <name evidence="2" type="ORF">QRT03_02820</name>
</gene>
<keyword evidence="1" id="KW-1133">Transmembrane helix</keyword>
<dbReference type="Proteomes" id="UP001231924">
    <property type="component" value="Unassembled WGS sequence"/>
</dbReference>
<name>A0ABT7M3T6_9PSEU</name>
<protein>
    <recommendedName>
        <fullName evidence="4">Integral membrane protein</fullName>
    </recommendedName>
</protein>
<organism evidence="2 3">
    <name type="scientific">Actinomycetospora termitidis</name>
    <dbReference type="NCBI Taxonomy" id="3053470"/>
    <lineage>
        <taxon>Bacteria</taxon>
        <taxon>Bacillati</taxon>
        <taxon>Actinomycetota</taxon>
        <taxon>Actinomycetes</taxon>
        <taxon>Pseudonocardiales</taxon>
        <taxon>Pseudonocardiaceae</taxon>
        <taxon>Actinomycetospora</taxon>
    </lineage>
</organism>
<accession>A0ABT7M3T6</accession>